<protein>
    <recommendedName>
        <fullName evidence="2">C2H2-type domain-containing protein</fullName>
    </recommendedName>
</protein>
<comment type="caution">
    <text evidence="3">The sequence shown here is derived from an EMBL/GenBank/DDBJ whole genome shotgun (WGS) entry which is preliminary data.</text>
</comment>
<proteinExistence type="predicted"/>
<gene>
    <name evidence="3" type="ORF">DFQ27_009840</name>
</gene>
<organism evidence="3 4">
    <name type="scientific">Actinomortierella ambigua</name>
    <dbReference type="NCBI Taxonomy" id="1343610"/>
    <lineage>
        <taxon>Eukaryota</taxon>
        <taxon>Fungi</taxon>
        <taxon>Fungi incertae sedis</taxon>
        <taxon>Mucoromycota</taxon>
        <taxon>Mortierellomycotina</taxon>
        <taxon>Mortierellomycetes</taxon>
        <taxon>Mortierellales</taxon>
        <taxon>Mortierellaceae</taxon>
        <taxon>Actinomortierella</taxon>
    </lineage>
</organism>
<dbReference type="AlphaFoldDB" id="A0A9P6PNV7"/>
<dbReference type="OrthoDB" id="2404656at2759"/>
<dbReference type="InterPro" id="IPR013087">
    <property type="entry name" value="Znf_C2H2_type"/>
</dbReference>
<dbReference type="SMART" id="SM00355">
    <property type="entry name" value="ZnF_C2H2"/>
    <property type="match status" value="2"/>
</dbReference>
<feature type="region of interest" description="Disordered" evidence="1">
    <location>
        <begin position="98"/>
        <end position="122"/>
    </location>
</feature>
<keyword evidence="4" id="KW-1185">Reference proteome</keyword>
<dbReference type="Proteomes" id="UP000807716">
    <property type="component" value="Unassembled WGS sequence"/>
</dbReference>
<evidence type="ECO:0000259" key="2">
    <source>
        <dbReference type="PROSITE" id="PS00028"/>
    </source>
</evidence>
<evidence type="ECO:0000313" key="3">
    <source>
        <dbReference type="EMBL" id="KAG0249719.1"/>
    </source>
</evidence>
<evidence type="ECO:0000256" key="1">
    <source>
        <dbReference type="SAM" id="MobiDB-lite"/>
    </source>
</evidence>
<reference evidence="3" key="1">
    <citation type="journal article" date="2020" name="Fungal Divers.">
        <title>Resolving the Mortierellaceae phylogeny through synthesis of multi-gene phylogenetics and phylogenomics.</title>
        <authorList>
            <person name="Vandepol N."/>
            <person name="Liber J."/>
            <person name="Desiro A."/>
            <person name="Na H."/>
            <person name="Kennedy M."/>
            <person name="Barry K."/>
            <person name="Grigoriev I.V."/>
            <person name="Miller A.N."/>
            <person name="O'Donnell K."/>
            <person name="Stajich J.E."/>
            <person name="Bonito G."/>
        </authorList>
    </citation>
    <scope>NUCLEOTIDE SEQUENCE</scope>
    <source>
        <strain evidence="3">BC1065</strain>
    </source>
</reference>
<sequence length="469" mass="53573">MTNPTLVHISYTCYLCTTATKIFNTPFNLRRHLVQDHQVTVPSRQPGERMKNTRSVTYLMSTPQVPRPDMIEHVACPSCCFSCEKLIDLKEHVKSNHIHDADQPLEDDDDSEQAKKRAKQRQSVSIVSEKQIYTFSAALDLPPTNCLKMPDNAFVKLQEIMTILYPTNKNLNLEQRALVDEELAAQQSLSTLKGFKTAFKFLGEALKQPYTEMPSFLWRLPPASQGLSEEETQFIRVIQFVLTDFSAKCYRDPAFVAKSERTFWVDRVVPIFQQLADQTRLLGFEWCETAAVDLQETSISSSTWRSTSPIQYLDGRGYDCEARSWITLEASSGQHKEKVEHTVNDTIKNAYNAIALVKTMVRRYQHSRFTTMTRFLAFTVQSVRRTLTLTTTHLDPENPGSFIVQQRRVADVPTTYSQRGDWLKVFEMVAFLLKAMGKQSEVLEELAQECSGELEVAPADYTCSLLCEK</sequence>
<accession>A0A9P6PNV7</accession>
<dbReference type="EMBL" id="JAAAJB010000953">
    <property type="protein sequence ID" value="KAG0249719.1"/>
    <property type="molecule type" value="Genomic_DNA"/>
</dbReference>
<feature type="domain" description="C2H2-type" evidence="2">
    <location>
        <begin position="76"/>
        <end position="97"/>
    </location>
</feature>
<name>A0A9P6PNV7_9FUNG</name>
<dbReference type="PROSITE" id="PS00028">
    <property type="entry name" value="ZINC_FINGER_C2H2_1"/>
    <property type="match status" value="1"/>
</dbReference>
<evidence type="ECO:0000313" key="4">
    <source>
        <dbReference type="Proteomes" id="UP000807716"/>
    </source>
</evidence>